<accession>A0ABX0JHN3</accession>
<evidence type="ECO:0000313" key="1">
    <source>
        <dbReference type="EMBL" id="NHN34819.1"/>
    </source>
</evidence>
<dbReference type="RefSeq" id="WP_166156483.1">
    <property type="nucleotide sequence ID" value="NZ_JAAOIW010000022.1"/>
</dbReference>
<evidence type="ECO:0000313" key="2">
    <source>
        <dbReference type="Proteomes" id="UP001165962"/>
    </source>
</evidence>
<dbReference type="EMBL" id="JAAOIW010000022">
    <property type="protein sequence ID" value="NHN34819.1"/>
    <property type="molecule type" value="Genomic_DNA"/>
</dbReference>
<gene>
    <name evidence="1" type="ORF">G9U52_34305</name>
</gene>
<sequence>MLYQVINLLSHELNTLKPSDILDMDYDSDNRIIVTGNNQEKYFLLATEDIVNKH</sequence>
<reference evidence="1" key="1">
    <citation type="submission" date="2020-03" db="EMBL/GenBank/DDBJ databases">
        <title>Draft sequencing of Paenibacilllus sp. S3N08.</title>
        <authorList>
            <person name="Kim D.-U."/>
        </authorList>
    </citation>
    <scope>NUCLEOTIDE SEQUENCE</scope>
    <source>
        <strain evidence="1">S3N08</strain>
    </source>
</reference>
<keyword evidence="2" id="KW-1185">Reference proteome</keyword>
<name>A0ABX0JHN3_9BACL</name>
<protein>
    <submittedName>
        <fullName evidence="1">Uncharacterized protein</fullName>
    </submittedName>
</protein>
<dbReference type="Proteomes" id="UP001165962">
    <property type="component" value="Unassembled WGS sequence"/>
</dbReference>
<proteinExistence type="predicted"/>
<comment type="caution">
    <text evidence="1">The sequence shown here is derived from an EMBL/GenBank/DDBJ whole genome shotgun (WGS) entry which is preliminary data.</text>
</comment>
<organism evidence="1 2">
    <name type="scientific">Paenibacillus agricola</name>
    <dbReference type="NCBI Taxonomy" id="2716264"/>
    <lineage>
        <taxon>Bacteria</taxon>
        <taxon>Bacillati</taxon>
        <taxon>Bacillota</taxon>
        <taxon>Bacilli</taxon>
        <taxon>Bacillales</taxon>
        <taxon>Paenibacillaceae</taxon>
        <taxon>Paenibacillus</taxon>
    </lineage>
</organism>